<proteinExistence type="inferred from homology"/>
<dbReference type="SMART" id="SM00965">
    <property type="entry name" value="STN"/>
    <property type="match status" value="1"/>
</dbReference>
<comment type="similarity">
    <text evidence="7">Belongs to the TonB-dependent receptor family.</text>
</comment>
<keyword evidence="6" id="KW-0998">Cell outer membrane</keyword>
<dbReference type="Gene3D" id="2.170.130.10">
    <property type="entry name" value="TonB-dependent receptor, plug domain"/>
    <property type="match status" value="1"/>
</dbReference>
<dbReference type="NCBIfam" id="TIGR01782">
    <property type="entry name" value="TonB-Xanth-Caul"/>
    <property type="match status" value="1"/>
</dbReference>
<evidence type="ECO:0000256" key="3">
    <source>
        <dbReference type="ARBA" id="ARBA00022496"/>
    </source>
</evidence>
<dbReference type="Proteomes" id="UP000184520">
    <property type="component" value="Unassembled WGS sequence"/>
</dbReference>
<keyword evidence="4" id="KW-0408">Iron</keyword>
<comment type="subcellular location">
    <subcellularLocation>
        <location evidence="1 7">Cell outer membrane</location>
    </subcellularLocation>
</comment>
<accession>A0A1M5K7D3</accession>
<dbReference type="STRING" id="634436.SAMN05216361_2394"/>
<evidence type="ECO:0000256" key="7">
    <source>
        <dbReference type="RuleBase" id="RU003357"/>
    </source>
</evidence>
<keyword evidence="7" id="KW-0798">TonB box</keyword>
<protein>
    <submittedName>
        <fullName evidence="10">TonB-dependent receptor</fullName>
    </submittedName>
</protein>
<keyword evidence="11" id="KW-1185">Reference proteome</keyword>
<feature type="signal peptide" evidence="8">
    <location>
        <begin position="1"/>
        <end position="24"/>
    </location>
</feature>
<dbReference type="OrthoDB" id="8727862at2"/>
<evidence type="ECO:0000256" key="4">
    <source>
        <dbReference type="ARBA" id="ARBA00023004"/>
    </source>
</evidence>
<name>A0A1M5K7D3_9ALTE</name>
<dbReference type="Pfam" id="PF07715">
    <property type="entry name" value="Plug"/>
    <property type="match status" value="1"/>
</dbReference>
<feature type="chain" id="PRO_5012861295" evidence="8">
    <location>
        <begin position="25"/>
        <end position="962"/>
    </location>
</feature>
<dbReference type="InterPro" id="IPR000531">
    <property type="entry name" value="Beta-barrel_TonB"/>
</dbReference>
<dbReference type="InterPro" id="IPR037066">
    <property type="entry name" value="Plug_dom_sf"/>
</dbReference>
<dbReference type="EMBL" id="FQWD01000003">
    <property type="protein sequence ID" value="SHG48571.1"/>
    <property type="molecule type" value="Genomic_DNA"/>
</dbReference>
<keyword evidence="10" id="KW-0675">Receptor</keyword>
<evidence type="ECO:0000256" key="8">
    <source>
        <dbReference type="SAM" id="SignalP"/>
    </source>
</evidence>
<dbReference type="Pfam" id="PF00593">
    <property type="entry name" value="TonB_dep_Rec_b-barrel"/>
    <property type="match status" value="1"/>
</dbReference>
<sequence>MRQLLVRNALVVALLTQYSGCVIAGEFVSAGGGAELQRKELLSFPAQPLDKALVAFARATNQTLVYDPVEVSRYQAPALSQPQSVLAGLRRLLSQSPLQVKSHANGWIITPVTPTTVTTQPQKVASADTAMEEVTVTASYSSSLNKARQQKRFAPQTQEVVMATDIAEFPALNIADALNRTPGVSVERDRGEALFVSIRGLPTQFNTLSVNGLPIAANENVRTSEQYGRRFHYDTLPAELVAGVEVNKTTMASDFAGAIGGSVNISTYRPLTLGKRQFAFKAMSSESPLANHRDPRFSLLGNWVNDLENVGVMVAATYARRHVRQDRVLSFDWVINDGDAIGKQGDIYYTPNIRPTQEQEDRHRFGLSAAIDWQRSSHQLITLSYLGLSQSIDYDENSYSADYDYTQLDPDSALWDGNILAGGVTQSGSVQISRETAGLRDDSHSVTLEHVWRNGKWEWQSQLGVSVATSSNDDPIKRTRLRREGDVNLSFYYNPQQPSAIPAIEYRNIDLLAASDFPGRRLEWRENTIHDSQHFANFHFSKAIAWSGFTGLEAGLLIQRHERKYRRRDVIFTAGIEDEYFAQSSFYINQSQFLENLSQPLPTQWLVPEQQAFWSGIVDQALRQMPPTQKDLFNSYRVAENTNSAFVQLNFDYPSVWGNVGTRLVNTYQSSHGYFVETSDVSTITPVSFKSDYYHFLPAANITVAVSPAWQLRGGISRALSRPDLPDLAPRLTLNSGDDLTAKGGNPYLLPIQAWQLDVSAELYTGDNGVFALSLFYKKLDSFIQSDFSQLLVNQKSYMLQGKSNGGNASVYGVELTYQDALNPFSQPHHQLGYNLNVTLTGSKATYQQGNNKWEDALEGVAKRTFNVELYYETALWAIRANYNRTSEILQQTELSTIPARLSAPFGALSLHASYKLSPHVVLFAEGMNLLKQAEYDYVLNGYITNYTYYGHTLSAGVRITL</sequence>
<dbReference type="AlphaFoldDB" id="A0A1M5K7D3"/>
<dbReference type="InterPro" id="IPR012910">
    <property type="entry name" value="Plug_dom"/>
</dbReference>
<organism evidence="10 11">
    <name type="scientific">Marisediminitalea aggregata</name>
    <dbReference type="NCBI Taxonomy" id="634436"/>
    <lineage>
        <taxon>Bacteria</taxon>
        <taxon>Pseudomonadati</taxon>
        <taxon>Pseudomonadota</taxon>
        <taxon>Gammaproteobacteria</taxon>
        <taxon>Alteromonadales</taxon>
        <taxon>Alteromonadaceae</taxon>
        <taxon>Marisediminitalea</taxon>
    </lineage>
</organism>
<dbReference type="PANTHER" id="PTHR40980:SF3">
    <property type="entry name" value="TONB-DEPENDENT RECEPTOR-LIKE BETA-BARREL DOMAIN-CONTAINING PROTEIN"/>
    <property type="match status" value="1"/>
</dbReference>
<evidence type="ECO:0000259" key="9">
    <source>
        <dbReference type="SMART" id="SM00965"/>
    </source>
</evidence>
<dbReference type="GO" id="GO:0006826">
    <property type="term" value="P:iron ion transport"/>
    <property type="evidence" value="ECO:0007669"/>
    <property type="project" value="UniProtKB-KW"/>
</dbReference>
<dbReference type="RefSeq" id="WP_073322616.1">
    <property type="nucleotide sequence ID" value="NZ_FQWD01000003.1"/>
</dbReference>
<dbReference type="PANTHER" id="PTHR40980">
    <property type="entry name" value="PLUG DOMAIN-CONTAINING PROTEIN"/>
    <property type="match status" value="1"/>
</dbReference>
<keyword evidence="3" id="KW-0410">Iron transport</keyword>
<dbReference type="Gene3D" id="3.55.50.30">
    <property type="match status" value="1"/>
</dbReference>
<dbReference type="Gene3D" id="2.40.170.20">
    <property type="entry name" value="TonB-dependent receptor, beta-barrel domain"/>
    <property type="match status" value="1"/>
</dbReference>
<dbReference type="SUPFAM" id="SSF56935">
    <property type="entry name" value="Porins"/>
    <property type="match status" value="1"/>
</dbReference>
<evidence type="ECO:0000313" key="10">
    <source>
        <dbReference type="EMBL" id="SHG48571.1"/>
    </source>
</evidence>
<dbReference type="InterPro" id="IPR011662">
    <property type="entry name" value="Secretin/TonB_short_N"/>
</dbReference>
<evidence type="ECO:0000256" key="1">
    <source>
        <dbReference type="ARBA" id="ARBA00004442"/>
    </source>
</evidence>
<keyword evidence="8" id="KW-0732">Signal</keyword>
<keyword evidence="5 7" id="KW-0472">Membrane</keyword>
<gene>
    <name evidence="10" type="ORF">SAMN05216361_2394</name>
</gene>
<evidence type="ECO:0000313" key="11">
    <source>
        <dbReference type="Proteomes" id="UP000184520"/>
    </source>
</evidence>
<reference evidence="11" key="1">
    <citation type="submission" date="2016-11" db="EMBL/GenBank/DDBJ databases">
        <authorList>
            <person name="Varghese N."/>
            <person name="Submissions S."/>
        </authorList>
    </citation>
    <scope>NUCLEOTIDE SEQUENCE [LARGE SCALE GENOMIC DNA]</scope>
    <source>
        <strain evidence="11">CGMCC 1.8995</strain>
    </source>
</reference>
<dbReference type="InterPro" id="IPR010104">
    <property type="entry name" value="TonB_rcpt_bac"/>
</dbReference>
<evidence type="ECO:0000256" key="6">
    <source>
        <dbReference type="ARBA" id="ARBA00023237"/>
    </source>
</evidence>
<evidence type="ECO:0000256" key="2">
    <source>
        <dbReference type="ARBA" id="ARBA00022448"/>
    </source>
</evidence>
<dbReference type="CDD" id="cd01347">
    <property type="entry name" value="ligand_gated_channel"/>
    <property type="match status" value="1"/>
</dbReference>
<dbReference type="GO" id="GO:0009279">
    <property type="term" value="C:cell outer membrane"/>
    <property type="evidence" value="ECO:0007669"/>
    <property type="project" value="UniProtKB-SubCell"/>
</dbReference>
<evidence type="ECO:0000256" key="5">
    <source>
        <dbReference type="ARBA" id="ARBA00023136"/>
    </source>
</evidence>
<keyword evidence="2" id="KW-0813">Transport</keyword>
<feature type="domain" description="Secretin/TonB short N-terminal" evidence="9">
    <location>
        <begin position="62"/>
        <end position="112"/>
    </location>
</feature>
<keyword evidence="3" id="KW-0406">Ion transport</keyword>
<dbReference type="InterPro" id="IPR036942">
    <property type="entry name" value="Beta-barrel_TonB_sf"/>
</dbReference>